<name>A0A841GEY9_9BACT</name>
<dbReference type="RefSeq" id="WP_184618851.1">
    <property type="nucleotide sequence ID" value="NZ_JACHEX010000001.1"/>
</dbReference>
<dbReference type="Proteomes" id="UP000555828">
    <property type="component" value="Unassembled WGS sequence"/>
</dbReference>
<feature type="transmembrane region" description="Helical" evidence="1">
    <location>
        <begin position="203"/>
        <end position="222"/>
    </location>
</feature>
<dbReference type="Pfam" id="PF06182">
    <property type="entry name" value="ABC2_membrane_6"/>
    <property type="match status" value="1"/>
</dbReference>
<evidence type="ECO:0000313" key="3">
    <source>
        <dbReference type="Proteomes" id="UP000555828"/>
    </source>
</evidence>
<evidence type="ECO:0000313" key="2">
    <source>
        <dbReference type="EMBL" id="MBB6062132.1"/>
    </source>
</evidence>
<dbReference type="PANTHER" id="PTHR36832:SF1">
    <property type="entry name" value="SLR1174 PROTEIN"/>
    <property type="match status" value="1"/>
</dbReference>
<organism evidence="2 3">
    <name type="scientific">Thermosipho japonicus</name>
    <dbReference type="NCBI Taxonomy" id="90323"/>
    <lineage>
        <taxon>Bacteria</taxon>
        <taxon>Thermotogati</taxon>
        <taxon>Thermotogota</taxon>
        <taxon>Thermotogae</taxon>
        <taxon>Thermotogales</taxon>
        <taxon>Fervidobacteriaceae</taxon>
        <taxon>Thermosipho</taxon>
    </lineage>
</organism>
<comment type="caution">
    <text evidence="2">The sequence shown here is derived from an EMBL/GenBank/DDBJ whole genome shotgun (WGS) entry which is preliminary data.</text>
</comment>
<protein>
    <submittedName>
        <fullName evidence="2">ABC-2 type transport system permease protein</fullName>
    </submittedName>
</protein>
<keyword evidence="1" id="KW-0812">Transmembrane</keyword>
<keyword evidence="1" id="KW-0472">Membrane</keyword>
<feature type="transmembrane region" description="Helical" evidence="1">
    <location>
        <begin position="58"/>
        <end position="77"/>
    </location>
</feature>
<feature type="transmembrane region" description="Helical" evidence="1">
    <location>
        <begin position="25"/>
        <end position="46"/>
    </location>
</feature>
<sequence length="264" mass="31079">MRILNIMKEAYILNLKRSFSNRMELFTKLFGYPARLFMIYFLWISILDNKAFSGVEKSYVLGYYTVSLFLIQMYPFIRKSREIREKIFSGEIVNYLSRNIPFGVVNLMEYASTVTVYFLFVAPIAYILLGLVTRVFPDFLTLILFLILAFLGSILRFLIWYVIGLISFYTHENIGIITFYLTLENILSGALLPLNLFPQQFQTIFGLLPFRLMLYTPVNFLFDRATFLDFFNVLFLQLFWLIVVFGISEFVWKNGLKRFTAFGI</sequence>
<reference evidence="2 3" key="1">
    <citation type="submission" date="2020-08" db="EMBL/GenBank/DDBJ databases">
        <title>Genomic Encyclopedia of Type Strains, Phase IV (KMG-IV): sequencing the most valuable type-strain genomes for metagenomic binning, comparative biology and taxonomic classification.</title>
        <authorList>
            <person name="Goeker M."/>
        </authorList>
    </citation>
    <scope>NUCLEOTIDE SEQUENCE [LARGE SCALE GENOMIC DNA]</scope>
    <source>
        <strain evidence="2 3">DSM 13481</strain>
    </source>
</reference>
<proteinExistence type="predicted"/>
<gene>
    <name evidence="2" type="ORF">HNP65_000554</name>
</gene>
<keyword evidence="1" id="KW-1133">Transmembrane helix</keyword>
<accession>A0A841GEY9</accession>
<feature type="transmembrane region" description="Helical" evidence="1">
    <location>
        <begin position="142"/>
        <end position="163"/>
    </location>
</feature>
<dbReference type="EMBL" id="JACHEX010000001">
    <property type="protein sequence ID" value="MBB6062132.1"/>
    <property type="molecule type" value="Genomic_DNA"/>
</dbReference>
<dbReference type="InterPro" id="IPR010390">
    <property type="entry name" value="ABC-2_transporter-like"/>
</dbReference>
<dbReference type="AlphaFoldDB" id="A0A841GEY9"/>
<feature type="transmembrane region" description="Helical" evidence="1">
    <location>
        <begin position="175"/>
        <end position="197"/>
    </location>
</feature>
<feature type="transmembrane region" description="Helical" evidence="1">
    <location>
        <begin position="234"/>
        <end position="252"/>
    </location>
</feature>
<feature type="transmembrane region" description="Helical" evidence="1">
    <location>
        <begin position="116"/>
        <end position="136"/>
    </location>
</feature>
<keyword evidence="3" id="KW-1185">Reference proteome</keyword>
<evidence type="ECO:0000256" key="1">
    <source>
        <dbReference type="SAM" id="Phobius"/>
    </source>
</evidence>
<dbReference type="PANTHER" id="PTHR36832">
    <property type="entry name" value="SLR1174 PROTEIN-RELATED"/>
    <property type="match status" value="1"/>
</dbReference>